<dbReference type="InterPro" id="IPR000792">
    <property type="entry name" value="Tscrpt_reg_LuxR_C"/>
</dbReference>
<comment type="caution">
    <text evidence="2">The sequence shown here is derived from an EMBL/GenBank/DDBJ whole genome shotgun (WGS) entry which is preliminary data.</text>
</comment>
<dbReference type="InterPro" id="IPR016032">
    <property type="entry name" value="Sig_transdc_resp-reg_C-effctor"/>
</dbReference>
<evidence type="ECO:0000313" key="2">
    <source>
        <dbReference type="EMBL" id="MRV72415.1"/>
    </source>
</evidence>
<dbReference type="SUPFAM" id="SSF46894">
    <property type="entry name" value="C-terminal effector domain of the bipartite response regulators"/>
    <property type="match status" value="1"/>
</dbReference>
<accession>A0A7X2IM68</accession>
<dbReference type="GO" id="GO:0006355">
    <property type="term" value="P:regulation of DNA-templated transcription"/>
    <property type="evidence" value="ECO:0007669"/>
    <property type="project" value="InterPro"/>
</dbReference>
<reference evidence="2 3" key="1">
    <citation type="submission" date="2019-11" db="EMBL/GenBank/DDBJ databases">
        <title>Novel species isolated from a subtropical stream in China.</title>
        <authorList>
            <person name="Lu H."/>
        </authorList>
    </citation>
    <scope>NUCLEOTIDE SEQUENCE [LARGE SCALE GENOMIC DNA]</scope>
    <source>
        <strain evidence="2 3">FT92W</strain>
    </source>
</reference>
<evidence type="ECO:0000313" key="3">
    <source>
        <dbReference type="Proteomes" id="UP000446768"/>
    </source>
</evidence>
<sequence length="379" mass="40456">MYITHEVTVPSALVIHLYEAALDAGQWTGLCGEIATAFDSSSAALVVQQAGAAGLVLDCTAHTGDDLVDDYEQLYRRHEARAQKVQEPGSAAVYASGDPIAGAVACRPVDSFYVVGAVTSYVPAASGLLGMHRSLAWGNYDGRERKRVLAFLPFVERALRLRSRVLQAEMAEHCTLASLEAVLAAVFLIDVELRVLFANVRAAALFGADMPLRLQGGRLQTDSSDAQALARVVRDVAGTGKAGAHALALRRGGRLPLTLMVMPFQPAGRAPSGLPSAIVLARDPEEMMVSSHALSQLFDLTPAEAGVAQALSTGAALEDIAVLHRTSVNTVKTHLHHIYAKTATRRQGELIAMIHQSSATLTGQPCDRSQVFWRRHPIG</sequence>
<dbReference type="PROSITE" id="PS50043">
    <property type="entry name" value="HTH_LUXR_2"/>
    <property type="match status" value="1"/>
</dbReference>
<dbReference type="SMART" id="SM00421">
    <property type="entry name" value="HTH_LUXR"/>
    <property type="match status" value="1"/>
</dbReference>
<evidence type="ECO:0000259" key="1">
    <source>
        <dbReference type="PROSITE" id="PS50043"/>
    </source>
</evidence>
<dbReference type="AlphaFoldDB" id="A0A7X2IM68"/>
<dbReference type="InterPro" id="IPR036388">
    <property type="entry name" value="WH-like_DNA-bd_sf"/>
</dbReference>
<keyword evidence="3" id="KW-1185">Reference proteome</keyword>
<organism evidence="2 3">
    <name type="scientific">Pseudoduganella rivuli</name>
    <dbReference type="NCBI Taxonomy" id="2666085"/>
    <lineage>
        <taxon>Bacteria</taxon>
        <taxon>Pseudomonadati</taxon>
        <taxon>Pseudomonadota</taxon>
        <taxon>Betaproteobacteria</taxon>
        <taxon>Burkholderiales</taxon>
        <taxon>Oxalobacteraceae</taxon>
        <taxon>Telluria group</taxon>
        <taxon>Pseudoduganella</taxon>
    </lineage>
</organism>
<gene>
    <name evidence="2" type="ORF">GJ700_11910</name>
</gene>
<dbReference type="RefSeq" id="WP_154373925.1">
    <property type="nucleotide sequence ID" value="NZ_WKJJ01000006.1"/>
</dbReference>
<dbReference type="GO" id="GO:0003677">
    <property type="term" value="F:DNA binding"/>
    <property type="evidence" value="ECO:0007669"/>
    <property type="project" value="InterPro"/>
</dbReference>
<dbReference type="Proteomes" id="UP000446768">
    <property type="component" value="Unassembled WGS sequence"/>
</dbReference>
<proteinExistence type="predicted"/>
<feature type="domain" description="HTH luxR-type" evidence="1">
    <location>
        <begin position="293"/>
        <end position="358"/>
    </location>
</feature>
<dbReference type="EMBL" id="WKJJ01000006">
    <property type="protein sequence ID" value="MRV72415.1"/>
    <property type="molecule type" value="Genomic_DNA"/>
</dbReference>
<dbReference type="Gene3D" id="1.10.10.10">
    <property type="entry name" value="Winged helix-like DNA-binding domain superfamily/Winged helix DNA-binding domain"/>
    <property type="match status" value="1"/>
</dbReference>
<protein>
    <recommendedName>
        <fullName evidence="1">HTH luxR-type domain-containing protein</fullName>
    </recommendedName>
</protein>
<name>A0A7X2IM68_9BURK</name>